<dbReference type="OrthoDB" id="9769195at2"/>
<dbReference type="PANTHER" id="PTHR35038">
    <property type="entry name" value="DISSIMILATORY SULFITE REDUCTASE SIRA"/>
    <property type="match status" value="1"/>
</dbReference>
<gene>
    <name evidence="2" type="ORF">THC_1254</name>
</gene>
<keyword evidence="1" id="KW-0732">Signal</keyword>
<dbReference type="Proteomes" id="UP000068196">
    <property type="component" value="Chromosome"/>
</dbReference>
<keyword evidence="3" id="KW-1185">Reference proteome</keyword>
<dbReference type="Gene3D" id="1.10.1130.10">
    <property type="entry name" value="Flavocytochrome C3, Chain A"/>
    <property type="match status" value="1"/>
</dbReference>
<dbReference type="InterPro" id="IPR051829">
    <property type="entry name" value="Multiheme_Cytochr_ET"/>
</dbReference>
<dbReference type="NCBIfam" id="NF040886">
    <property type="entry name" value="cyt_C_like_Sec"/>
    <property type="match status" value="1"/>
</dbReference>
<evidence type="ECO:0000313" key="3">
    <source>
        <dbReference type="Proteomes" id="UP000068196"/>
    </source>
</evidence>
<proteinExistence type="predicted"/>
<organism evidence="2 3">
    <name type="scientific">Caldimicrobium thiodismutans</name>
    <dbReference type="NCBI Taxonomy" id="1653476"/>
    <lineage>
        <taxon>Bacteria</taxon>
        <taxon>Pseudomonadati</taxon>
        <taxon>Thermodesulfobacteriota</taxon>
        <taxon>Thermodesulfobacteria</taxon>
        <taxon>Thermodesulfobacteriales</taxon>
        <taxon>Thermodesulfobacteriaceae</taxon>
        <taxon>Caldimicrobium</taxon>
    </lineage>
</organism>
<evidence type="ECO:0000256" key="1">
    <source>
        <dbReference type="ARBA" id="ARBA00022729"/>
    </source>
</evidence>
<dbReference type="KEGG" id="cthi:THC_1254"/>
<dbReference type="InterPro" id="IPR036280">
    <property type="entry name" value="Multihaem_cyt_sf"/>
</dbReference>
<protein>
    <submittedName>
        <fullName evidence="2">Cytochrome C</fullName>
    </submittedName>
</protein>
<dbReference type="EMBL" id="AP014945">
    <property type="protein sequence ID" value="BAU23623.1"/>
    <property type="molecule type" value="Genomic_DNA"/>
</dbReference>
<dbReference type="STRING" id="1653476.THC_1254"/>
<dbReference type="AlphaFoldDB" id="A0A0U5AIA8"/>
<name>A0A0U5AIA8_9BACT</name>
<accession>A0A0U5AIA8</accession>
<evidence type="ECO:0000313" key="2">
    <source>
        <dbReference type="EMBL" id="BAU23623.1"/>
    </source>
</evidence>
<reference evidence="2 3" key="1">
    <citation type="journal article" date="2016" name="Int. J. Syst. Evol. Microbiol.">
        <title>Caldimicrobium thiodismutans sp. nov., a sulfur-disproportionating bacterium isolated from a hot spring, and emended description of the genus Caldimicrobium.</title>
        <authorList>
            <person name="Kojima H."/>
            <person name="Umezawa K."/>
            <person name="Fukui M."/>
        </authorList>
    </citation>
    <scope>NUCLEOTIDE SEQUENCE [LARGE SCALE GENOMIC DNA]</scope>
    <source>
        <strain evidence="2 3">TF1</strain>
    </source>
</reference>
<dbReference type="SUPFAM" id="SSF48695">
    <property type="entry name" value="Multiheme cytochromes"/>
    <property type="match status" value="1"/>
</dbReference>
<reference evidence="3" key="2">
    <citation type="journal article" date="2016" name="Int. J. Syst. Evol. Microbiol.">
        <title>Caldimicrobium thiodismutans sp. nov., a sulfur-disproportionating bacterium isolated from a hot spring.</title>
        <authorList>
            <person name="Kojima H."/>
            <person name="Umezawa K."/>
            <person name="Fukui M."/>
        </authorList>
    </citation>
    <scope>NUCLEOTIDE SEQUENCE [LARGE SCALE GENOMIC DNA]</scope>
    <source>
        <strain evidence="3">TF1</strain>
    </source>
</reference>
<dbReference type="PANTHER" id="PTHR35038:SF8">
    <property type="entry name" value="C-TYPE POLYHEME CYTOCHROME OMCC"/>
    <property type="match status" value="1"/>
</dbReference>
<dbReference type="PATRIC" id="fig|1653476.3.peg.1305"/>
<sequence>MFKERWYVWLLTFLFLFMPLTLQASKVSKKAKTVDELIAMYDSSECLNCHADIADQWQKSLHARSIFGTGRTIATIFTTYNVGLKNFPHAGVKDIKDVKVEHLMLCAKCHLPQLKDAEDSVAQEILKLAVDYMQGDEKTSEKAKEKLEKLNINCLICHQRNAVIHKWVDGYPQKDTVYGSKNVEHPFGKMPKIKALDTMKESIFCGQCHGLGPNLELDEPSQCATLYGYYLWSYAAKGGAKTCQDCHMRESGLGHNIQAYRDKKMQEMAVDFHTYARPIYWRDGAVIKPMIYAQVEIKNKTGHAIPDG</sequence>